<gene>
    <name evidence="1" type="ORF">ASJ81_10430</name>
</gene>
<protein>
    <submittedName>
        <fullName evidence="1">Uncharacterized protein</fullName>
    </submittedName>
</protein>
<sequence length="64" mass="7702">MVKDQKLKNGRWGRGEQYAREIYFYRNRSEDLFEISFSIFLFLKTDLQRVNEKVNTAINKIIGI</sequence>
<name>A0A2A2HQ26_9EURY</name>
<evidence type="ECO:0000313" key="1">
    <source>
        <dbReference type="EMBL" id="PAV11313.1"/>
    </source>
</evidence>
<dbReference type="Proteomes" id="UP000218164">
    <property type="component" value="Unassembled WGS sequence"/>
</dbReference>
<accession>A0A2A2HQ26</accession>
<dbReference type="EMBL" id="LMVP01000521">
    <property type="protein sequence ID" value="PAV11313.1"/>
    <property type="molecule type" value="Genomic_DNA"/>
</dbReference>
<proteinExistence type="predicted"/>
<evidence type="ECO:0000313" key="2">
    <source>
        <dbReference type="Proteomes" id="UP000218164"/>
    </source>
</evidence>
<comment type="caution">
    <text evidence="1">The sequence shown here is derived from an EMBL/GenBank/DDBJ whole genome shotgun (WGS) entry which is preliminary data.</text>
</comment>
<dbReference type="AlphaFoldDB" id="A0A2A2HQ26"/>
<organism evidence="1 2">
    <name type="scientific">Methanosarcina spelaei</name>
    <dbReference type="NCBI Taxonomy" id="1036679"/>
    <lineage>
        <taxon>Archaea</taxon>
        <taxon>Methanobacteriati</taxon>
        <taxon>Methanobacteriota</taxon>
        <taxon>Stenosarchaea group</taxon>
        <taxon>Methanomicrobia</taxon>
        <taxon>Methanosarcinales</taxon>
        <taxon>Methanosarcinaceae</taxon>
        <taxon>Methanosarcina</taxon>
    </lineage>
</organism>
<reference evidence="1 2" key="1">
    <citation type="journal article" date="2017" name="BMC Genomics">
        <title>Genomic analysis of methanogenic archaea reveals a shift towards energy conservation.</title>
        <authorList>
            <person name="Gilmore S.P."/>
            <person name="Henske J.K."/>
            <person name="Sexton J.A."/>
            <person name="Solomon K.V."/>
            <person name="Seppala S."/>
            <person name="Yoo J.I."/>
            <person name="Huyett L.M."/>
            <person name="Pressman A."/>
            <person name="Cogan J.Z."/>
            <person name="Kivenson V."/>
            <person name="Peng X."/>
            <person name="Tan Y."/>
            <person name="Valentine D.L."/>
            <person name="O'Malley M.A."/>
        </authorList>
    </citation>
    <scope>NUCLEOTIDE SEQUENCE [LARGE SCALE GENOMIC DNA]</scope>
    <source>
        <strain evidence="1 2">MC-15</strain>
    </source>
</reference>
<keyword evidence="2" id="KW-1185">Reference proteome</keyword>